<dbReference type="InterPro" id="IPR044730">
    <property type="entry name" value="RNase_H-like_dom_plant"/>
</dbReference>
<dbReference type="AlphaFoldDB" id="A0AAF1B1C1"/>
<dbReference type="SUPFAM" id="SSF53098">
    <property type="entry name" value="Ribonuclease H-like"/>
    <property type="match status" value="1"/>
</dbReference>
<proteinExistence type="predicted"/>
<dbReference type="EMBL" id="CP093347">
    <property type="protein sequence ID" value="WOH02390.1"/>
    <property type="molecule type" value="Genomic_DNA"/>
</dbReference>
<gene>
    <name evidence="3" type="ORF">DCAR_0521779</name>
</gene>
<dbReference type="InterPro" id="IPR012337">
    <property type="entry name" value="RNaseH-like_sf"/>
</dbReference>
<dbReference type="InterPro" id="IPR036397">
    <property type="entry name" value="RNaseH_sf"/>
</dbReference>
<evidence type="ECO:0000259" key="1">
    <source>
        <dbReference type="Pfam" id="PF13456"/>
    </source>
</evidence>
<dbReference type="PANTHER" id="PTHR47074:SF11">
    <property type="entry name" value="REVERSE TRANSCRIPTASE-LIKE PROTEIN"/>
    <property type="match status" value="1"/>
</dbReference>
<reference evidence="3" key="1">
    <citation type="journal article" date="2016" name="Nat. Genet.">
        <title>A high-quality carrot genome assembly provides new insights into carotenoid accumulation and asterid genome evolution.</title>
        <authorList>
            <person name="Iorizzo M."/>
            <person name="Ellison S."/>
            <person name="Senalik D."/>
            <person name="Zeng P."/>
            <person name="Satapoomin P."/>
            <person name="Huang J."/>
            <person name="Bowman M."/>
            <person name="Iovene M."/>
            <person name="Sanseverino W."/>
            <person name="Cavagnaro P."/>
            <person name="Yildiz M."/>
            <person name="Macko-Podgorni A."/>
            <person name="Moranska E."/>
            <person name="Grzebelus E."/>
            <person name="Grzebelus D."/>
            <person name="Ashrafi H."/>
            <person name="Zheng Z."/>
            <person name="Cheng S."/>
            <person name="Spooner D."/>
            <person name="Van Deynze A."/>
            <person name="Simon P."/>
        </authorList>
    </citation>
    <scope>NUCLEOTIDE SEQUENCE</scope>
    <source>
        <tissue evidence="3">Leaf</tissue>
    </source>
</reference>
<dbReference type="Pfam" id="PF13456">
    <property type="entry name" value="RVT_3"/>
    <property type="match status" value="1"/>
</dbReference>
<evidence type="ECO:0000259" key="2">
    <source>
        <dbReference type="Pfam" id="PF13966"/>
    </source>
</evidence>
<reference evidence="3" key="2">
    <citation type="submission" date="2022-03" db="EMBL/GenBank/DDBJ databases">
        <title>Draft title - Genomic analysis of global carrot germplasm unveils the trajectory of domestication and the origin of high carotenoid orange carrot.</title>
        <authorList>
            <person name="Iorizzo M."/>
            <person name="Ellison S."/>
            <person name="Senalik D."/>
            <person name="Macko-Podgorni A."/>
            <person name="Grzebelus D."/>
            <person name="Bostan H."/>
            <person name="Rolling W."/>
            <person name="Curaba J."/>
            <person name="Simon P."/>
        </authorList>
    </citation>
    <scope>NUCLEOTIDE SEQUENCE</scope>
    <source>
        <tissue evidence="3">Leaf</tissue>
    </source>
</reference>
<dbReference type="Pfam" id="PF13966">
    <property type="entry name" value="zf-RVT"/>
    <property type="match status" value="1"/>
</dbReference>
<feature type="domain" description="RNase H type-1" evidence="1">
    <location>
        <begin position="451"/>
        <end position="572"/>
    </location>
</feature>
<dbReference type="GO" id="GO:0003676">
    <property type="term" value="F:nucleic acid binding"/>
    <property type="evidence" value="ECO:0007669"/>
    <property type="project" value="InterPro"/>
</dbReference>
<dbReference type="Proteomes" id="UP000077755">
    <property type="component" value="Chromosome 5"/>
</dbReference>
<keyword evidence="4" id="KW-1185">Reference proteome</keyword>
<dbReference type="Gene3D" id="3.30.420.10">
    <property type="entry name" value="Ribonuclease H-like superfamily/Ribonuclease H"/>
    <property type="match status" value="1"/>
</dbReference>
<evidence type="ECO:0000313" key="3">
    <source>
        <dbReference type="EMBL" id="WOH02390.1"/>
    </source>
</evidence>
<sequence length="598" mass="69219">MRVGRKKTAEFSFLLERVGQKLQGWEKQIISRAGKITLLKTAAQAIPNFWMNIMLIPNEICEKIERRMNAFWWRSGNINNKGVHWMSWEKLCVVKEAGGLGFKSLRNFNVAVLAKQAWRLINNSNPLVTKLMKARYYPNSDFLGAKMGSNPSYVWRSILEAQEVIKKGTRRRIGNGDDTMVWKDPWLPCFENGNLTTTMPEELQYTKVKNLMDEHGSKWDEDVLNDLCNDRDKRLIKQIPIPIRSRSDSWYWIQDDKGEVSVKRCYRCIQGEAECTEKAFWRRIWRMELPGKVVNLIWRAARDVLPTTVALQSKHVNVDTRCGWCQINSETAVHVLFECTFAKEIWEMLRLQNVIHTEEGDSVLCVLKRALQSASKEQGLLIGLLRWCLWFRRNKWVWERNNMSTFGIKSLAVNMLTDWRKVLEQGERRTGGVQVQQRQWSKPPAGWLKVNIDASCRQGNEWIGAGCVVRDEEGRFVRARTTVVRGRAYAREAEALSLKEALSWMKTWRHNKCIFESDSKVLIDAIRAGQGKSIFDTHVEDCRELLKHFEDVLVVFVNRSANSVAHELAKAAYSMSGPQEWLYAAPEFIICNLALEAI</sequence>
<name>A0AAF1B1C1_DAUCS</name>
<feature type="domain" description="Reverse transcriptase zinc-binding" evidence="2">
    <location>
        <begin position="261"/>
        <end position="346"/>
    </location>
</feature>
<dbReference type="GO" id="GO:0004523">
    <property type="term" value="F:RNA-DNA hybrid ribonuclease activity"/>
    <property type="evidence" value="ECO:0007669"/>
    <property type="project" value="InterPro"/>
</dbReference>
<evidence type="ECO:0008006" key="5">
    <source>
        <dbReference type="Google" id="ProtNLM"/>
    </source>
</evidence>
<dbReference type="InterPro" id="IPR052929">
    <property type="entry name" value="RNase_H-like_EbsB-rel"/>
</dbReference>
<protein>
    <recommendedName>
        <fullName evidence="5">RNase H type-1 domain-containing protein</fullName>
    </recommendedName>
</protein>
<dbReference type="InterPro" id="IPR002156">
    <property type="entry name" value="RNaseH_domain"/>
</dbReference>
<dbReference type="PANTHER" id="PTHR47074">
    <property type="entry name" value="BNAC02G40300D PROTEIN"/>
    <property type="match status" value="1"/>
</dbReference>
<evidence type="ECO:0000313" key="4">
    <source>
        <dbReference type="Proteomes" id="UP000077755"/>
    </source>
</evidence>
<dbReference type="InterPro" id="IPR026960">
    <property type="entry name" value="RVT-Znf"/>
</dbReference>
<dbReference type="CDD" id="cd06222">
    <property type="entry name" value="RNase_H_like"/>
    <property type="match status" value="1"/>
</dbReference>
<accession>A0AAF1B1C1</accession>
<organism evidence="3 4">
    <name type="scientific">Daucus carota subsp. sativus</name>
    <name type="common">Carrot</name>
    <dbReference type="NCBI Taxonomy" id="79200"/>
    <lineage>
        <taxon>Eukaryota</taxon>
        <taxon>Viridiplantae</taxon>
        <taxon>Streptophyta</taxon>
        <taxon>Embryophyta</taxon>
        <taxon>Tracheophyta</taxon>
        <taxon>Spermatophyta</taxon>
        <taxon>Magnoliopsida</taxon>
        <taxon>eudicotyledons</taxon>
        <taxon>Gunneridae</taxon>
        <taxon>Pentapetalae</taxon>
        <taxon>asterids</taxon>
        <taxon>campanulids</taxon>
        <taxon>Apiales</taxon>
        <taxon>Apiaceae</taxon>
        <taxon>Apioideae</taxon>
        <taxon>Scandiceae</taxon>
        <taxon>Daucinae</taxon>
        <taxon>Daucus</taxon>
        <taxon>Daucus sect. Daucus</taxon>
    </lineage>
</organism>